<accession>F2NG31</accession>
<dbReference type="PANTHER" id="PTHR33933:SF1">
    <property type="entry name" value="PROTEIN ADENYLYLTRANSFERASE MNTA-RELATED"/>
    <property type="match status" value="1"/>
</dbReference>
<organism evidence="2 3">
    <name type="scientific">Desulfobacca acetoxidans (strain ATCC 700848 / DSM 11109 / ASRB2)</name>
    <dbReference type="NCBI Taxonomy" id="880072"/>
    <lineage>
        <taxon>Bacteria</taxon>
        <taxon>Pseudomonadati</taxon>
        <taxon>Thermodesulfobacteriota</taxon>
        <taxon>Desulfobaccia</taxon>
        <taxon>Desulfobaccales</taxon>
        <taxon>Desulfobaccaceae</taxon>
        <taxon>Desulfobacca</taxon>
    </lineage>
</organism>
<dbReference type="AlphaFoldDB" id="F2NG31"/>
<dbReference type="STRING" id="880072.Desac_0558"/>
<dbReference type="SUPFAM" id="SSF81301">
    <property type="entry name" value="Nucleotidyltransferase"/>
    <property type="match status" value="1"/>
</dbReference>
<dbReference type="Pfam" id="PF18765">
    <property type="entry name" value="Polbeta"/>
    <property type="match status" value="1"/>
</dbReference>
<dbReference type="EMBL" id="CP002629">
    <property type="protein sequence ID" value="AEB08444.1"/>
    <property type="molecule type" value="Genomic_DNA"/>
</dbReference>
<dbReference type="RefSeq" id="WP_013705557.1">
    <property type="nucleotide sequence ID" value="NC_015388.1"/>
</dbReference>
<dbReference type="Proteomes" id="UP000000483">
    <property type="component" value="Chromosome"/>
</dbReference>
<dbReference type="OrthoDB" id="9813766at2"/>
<protein>
    <submittedName>
        <fullName evidence="2">DNA polymerase beta domain protein region</fullName>
    </submittedName>
</protein>
<dbReference type="eggNOG" id="COG1708">
    <property type="taxonomic scope" value="Bacteria"/>
</dbReference>
<evidence type="ECO:0000313" key="2">
    <source>
        <dbReference type="EMBL" id="AEB08444.1"/>
    </source>
</evidence>
<gene>
    <name evidence="2" type="ordered locus">Desac_0558</name>
</gene>
<reference evidence="3" key="2">
    <citation type="submission" date="2011-03" db="EMBL/GenBank/DDBJ databases">
        <title>The complete genome of Desulfobacca acetoxidans DSM 11109.</title>
        <authorList>
            <consortium name="US DOE Joint Genome Institute (JGI-PGF)"/>
            <person name="Lucas S."/>
            <person name="Copeland A."/>
            <person name="Lapidus A."/>
            <person name="Bruce D."/>
            <person name="Goodwin L."/>
            <person name="Pitluck S."/>
            <person name="Peters L."/>
            <person name="Kyrpides N."/>
            <person name="Mavromatis K."/>
            <person name="Ivanova N."/>
            <person name="Ovchinnikova G."/>
            <person name="Teshima H."/>
            <person name="Detter J.C."/>
            <person name="Han C."/>
            <person name="Land M."/>
            <person name="Hauser L."/>
            <person name="Markowitz V."/>
            <person name="Cheng J.-F."/>
            <person name="Hugenholtz P."/>
            <person name="Woyke T."/>
            <person name="Wu D."/>
            <person name="Spring S."/>
            <person name="Schueler E."/>
            <person name="Brambilla E."/>
            <person name="Klenk H.-P."/>
            <person name="Eisen J.A."/>
        </authorList>
    </citation>
    <scope>NUCLEOTIDE SEQUENCE [LARGE SCALE GENOMIC DNA]</scope>
    <source>
        <strain evidence="3">ATCC 700848 / DSM 11109 / ASRB2</strain>
    </source>
</reference>
<evidence type="ECO:0000313" key="3">
    <source>
        <dbReference type="Proteomes" id="UP000000483"/>
    </source>
</evidence>
<dbReference type="CDD" id="cd05403">
    <property type="entry name" value="NT_KNTase_like"/>
    <property type="match status" value="1"/>
</dbReference>
<name>F2NG31_DESAR</name>
<reference evidence="2 3" key="1">
    <citation type="journal article" date="2011" name="Stand. Genomic Sci.">
        <title>Complete genome sequence of the acetate-degrading sulfate reducer Desulfobacca acetoxidans type strain (ASRB2).</title>
        <authorList>
            <person name="Goker M."/>
            <person name="Teshima H."/>
            <person name="Lapidus A."/>
            <person name="Nolan M."/>
            <person name="Lucas S."/>
            <person name="Hammon N."/>
            <person name="Deshpande S."/>
            <person name="Cheng J.F."/>
            <person name="Tapia R."/>
            <person name="Han C."/>
            <person name="Goodwin L."/>
            <person name="Pitluck S."/>
            <person name="Huntemann M."/>
            <person name="Liolios K."/>
            <person name="Ivanova N."/>
            <person name="Pagani I."/>
            <person name="Mavromatis K."/>
            <person name="Ovchinikova G."/>
            <person name="Pati A."/>
            <person name="Chen A."/>
            <person name="Palaniappan K."/>
            <person name="Land M."/>
            <person name="Hauser L."/>
            <person name="Brambilla E.M."/>
            <person name="Rohde M."/>
            <person name="Spring S."/>
            <person name="Detter J.C."/>
            <person name="Woyke T."/>
            <person name="Bristow J."/>
            <person name="Eisen J.A."/>
            <person name="Markowitz V."/>
            <person name="Hugenholtz P."/>
            <person name="Kyrpides N.C."/>
            <person name="Klenk H.P."/>
        </authorList>
    </citation>
    <scope>NUCLEOTIDE SEQUENCE [LARGE SCALE GENOMIC DNA]</scope>
    <source>
        <strain evidence="3">ATCC 700848 / DSM 11109 / ASRB2</strain>
    </source>
</reference>
<sequence length="115" mass="13300">MDPILGRFQKMLQTASVWGQIREMYLFGSRSRDDWRPDSDYDLLIVLDRKEREIISIFYDAVIDILLDTGRLISLKIFTVQEFNRLRAIPTPFMQRVTTEGIKLAGSARTDSGIS</sequence>
<dbReference type="InterPro" id="IPR043519">
    <property type="entry name" value="NT_sf"/>
</dbReference>
<keyword evidence="3" id="KW-1185">Reference proteome</keyword>
<dbReference type="InterPro" id="IPR052548">
    <property type="entry name" value="Type_VII_TA_antitoxin"/>
</dbReference>
<evidence type="ECO:0000259" key="1">
    <source>
        <dbReference type="Pfam" id="PF18765"/>
    </source>
</evidence>
<dbReference type="Gene3D" id="3.30.460.10">
    <property type="entry name" value="Beta Polymerase, domain 2"/>
    <property type="match status" value="1"/>
</dbReference>
<proteinExistence type="predicted"/>
<dbReference type="InterPro" id="IPR041633">
    <property type="entry name" value="Polbeta"/>
</dbReference>
<dbReference type="KEGG" id="dao:Desac_0558"/>
<feature type="domain" description="Polymerase beta nucleotidyltransferase" evidence="1">
    <location>
        <begin position="19"/>
        <end position="105"/>
    </location>
</feature>
<dbReference type="PANTHER" id="PTHR33933">
    <property type="entry name" value="NUCLEOTIDYLTRANSFERASE"/>
    <property type="match status" value="1"/>
</dbReference>
<dbReference type="HOGENOM" id="CLU_130257_3_0_7"/>